<dbReference type="EMBL" id="JACSDZ010000002">
    <property type="protein sequence ID" value="KAF7414104.1"/>
    <property type="molecule type" value="Genomic_DNA"/>
</dbReference>
<evidence type="ECO:0000313" key="3">
    <source>
        <dbReference type="Proteomes" id="UP000617340"/>
    </source>
</evidence>
<organism evidence="2 3">
    <name type="scientific">Vespula germanica</name>
    <name type="common">German yellow jacket</name>
    <name type="synonym">Paravespula germanica</name>
    <dbReference type="NCBI Taxonomy" id="30212"/>
    <lineage>
        <taxon>Eukaryota</taxon>
        <taxon>Metazoa</taxon>
        <taxon>Ecdysozoa</taxon>
        <taxon>Arthropoda</taxon>
        <taxon>Hexapoda</taxon>
        <taxon>Insecta</taxon>
        <taxon>Pterygota</taxon>
        <taxon>Neoptera</taxon>
        <taxon>Endopterygota</taxon>
        <taxon>Hymenoptera</taxon>
        <taxon>Apocrita</taxon>
        <taxon>Aculeata</taxon>
        <taxon>Vespoidea</taxon>
        <taxon>Vespidae</taxon>
        <taxon>Vespinae</taxon>
        <taxon>Vespula</taxon>
    </lineage>
</organism>
<dbReference type="AlphaFoldDB" id="A0A834U0S2"/>
<accession>A0A834U0S2</accession>
<feature type="region of interest" description="Disordered" evidence="1">
    <location>
        <begin position="145"/>
        <end position="183"/>
    </location>
</feature>
<evidence type="ECO:0000256" key="1">
    <source>
        <dbReference type="SAM" id="MobiDB-lite"/>
    </source>
</evidence>
<keyword evidence="3" id="KW-1185">Reference proteome</keyword>
<reference evidence="2" key="1">
    <citation type="journal article" date="2020" name="G3 (Bethesda)">
        <title>High-Quality Assemblies for Three Invasive Social Wasps from the &lt;i&gt;Vespula&lt;/i&gt; Genus.</title>
        <authorList>
            <person name="Harrop T.W.R."/>
            <person name="Guhlin J."/>
            <person name="McLaughlin G.M."/>
            <person name="Permina E."/>
            <person name="Stockwell P."/>
            <person name="Gilligan J."/>
            <person name="Le Lec M.F."/>
            <person name="Gruber M.A.M."/>
            <person name="Quinn O."/>
            <person name="Lovegrove M."/>
            <person name="Duncan E.J."/>
            <person name="Remnant E.J."/>
            <person name="Van Eeckhoven J."/>
            <person name="Graham B."/>
            <person name="Knapp R.A."/>
            <person name="Langford K.W."/>
            <person name="Kronenberg Z."/>
            <person name="Press M.O."/>
            <person name="Eacker S.M."/>
            <person name="Wilson-Rankin E.E."/>
            <person name="Purcell J."/>
            <person name="Lester P.J."/>
            <person name="Dearden P.K."/>
        </authorList>
    </citation>
    <scope>NUCLEOTIDE SEQUENCE</scope>
    <source>
        <strain evidence="2">Linc-1</strain>
    </source>
</reference>
<gene>
    <name evidence="2" type="ORF">HZH68_002593</name>
</gene>
<proteinExistence type="predicted"/>
<feature type="compositionally biased region" description="Basic and acidic residues" evidence="1">
    <location>
        <begin position="145"/>
        <end position="160"/>
    </location>
</feature>
<evidence type="ECO:0000313" key="2">
    <source>
        <dbReference type="EMBL" id="KAF7414104.1"/>
    </source>
</evidence>
<protein>
    <submittedName>
        <fullName evidence="2">Uncharacterized protein</fullName>
    </submittedName>
</protein>
<feature type="compositionally biased region" description="Basic and acidic residues" evidence="1">
    <location>
        <begin position="171"/>
        <end position="183"/>
    </location>
</feature>
<name>A0A834U0S2_VESGE</name>
<sequence length="319" mass="36968">MQFPYWLVKIVKKRELAMCKEIRAGHLARAFPAGQAKTHSWHLFLSSKSLDSCRLIQEGVNPESEGYSIQLCDKENERKQLERCSYWDSKSFRDSMKGFDPISSDYPILVFSVNEHHPVQKQHGIRSGYVRKKIKDIQRSKEYLEEQEQEQKQDLEEQSHKSYVQRHNRREKQIKGRKEGKKKDLIRSTISPLLPTKYICEVFLEPLDSLYVISVKIGEWLFFLERRNGEGISLARPQVNLRLSARGKLRDILSNFHPRVRLYINTSISVSNFPEHSSTTTTPFVMYAEIYNAVAAPAVAAAATSSLEDIRDNGKSDYR</sequence>
<comment type="caution">
    <text evidence="2">The sequence shown here is derived from an EMBL/GenBank/DDBJ whole genome shotgun (WGS) entry which is preliminary data.</text>
</comment>
<dbReference type="Proteomes" id="UP000617340">
    <property type="component" value="Unassembled WGS sequence"/>
</dbReference>